<reference evidence="2 3" key="1">
    <citation type="journal article" date="2020" name="Fungal Divers.">
        <title>Resolving the Mortierellaceae phylogeny through synthesis of multi-gene phylogenetics and phylogenomics.</title>
        <authorList>
            <person name="Vandepol N."/>
            <person name="Liber J."/>
            <person name="Desiro A."/>
            <person name="Na H."/>
            <person name="Kennedy M."/>
            <person name="Barry K."/>
            <person name="Grigoriev I.V."/>
            <person name="Miller A.N."/>
            <person name="O'Donnell K."/>
            <person name="Stajich J.E."/>
            <person name="Bonito G."/>
        </authorList>
    </citation>
    <scope>NUCLEOTIDE SEQUENCE [LARGE SCALE GENOMIC DNA]</scope>
    <source>
        <strain evidence="2 3">AD045</strain>
    </source>
</reference>
<evidence type="ECO:0000313" key="3">
    <source>
        <dbReference type="Proteomes" id="UP001194696"/>
    </source>
</evidence>
<evidence type="ECO:0000256" key="1">
    <source>
        <dbReference type="SAM" id="SignalP"/>
    </source>
</evidence>
<name>A0ABQ7JK13_9FUNG</name>
<feature type="signal peptide" evidence="1">
    <location>
        <begin position="1"/>
        <end position="18"/>
    </location>
</feature>
<dbReference type="Proteomes" id="UP001194696">
    <property type="component" value="Unassembled WGS sequence"/>
</dbReference>
<organism evidence="2 3">
    <name type="scientific">Linnemannia gamsii</name>
    <dbReference type="NCBI Taxonomy" id="64522"/>
    <lineage>
        <taxon>Eukaryota</taxon>
        <taxon>Fungi</taxon>
        <taxon>Fungi incertae sedis</taxon>
        <taxon>Mucoromycota</taxon>
        <taxon>Mortierellomycotina</taxon>
        <taxon>Mortierellomycetes</taxon>
        <taxon>Mortierellales</taxon>
        <taxon>Mortierellaceae</taxon>
        <taxon>Linnemannia</taxon>
    </lineage>
</organism>
<protein>
    <submittedName>
        <fullName evidence="2">Uncharacterized protein</fullName>
    </submittedName>
</protein>
<comment type="caution">
    <text evidence="2">The sequence shown here is derived from an EMBL/GenBank/DDBJ whole genome shotgun (WGS) entry which is preliminary data.</text>
</comment>
<accession>A0ABQ7JK13</accession>
<dbReference type="EMBL" id="JAAAIM010001584">
    <property type="protein sequence ID" value="KAG0277302.1"/>
    <property type="molecule type" value="Genomic_DNA"/>
</dbReference>
<feature type="chain" id="PRO_5045670686" evidence="1">
    <location>
        <begin position="19"/>
        <end position="107"/>
    </location>
</feature>
<evidence type="ECO:0000313" key="2">
    <source>
        <dbReference type="EMBL" id="KAG0277302.1"/>
    </source>
</evidence>
<feature type="non-terminal residue" evidence="2">
    <location>
        <position position="107"/>
    </location>
</feature>
<gene>
    <name evidence="2" type="ORF">BGZ96_002916</name>
</gene>
<sequence length="107" mass="11575">MKITYIAIAAAFAQVCIAGTVLTCTGEQDNVCRTFQIGTGDYYFCVCTASPSCQVGNSNCNSAKLQQCKNFCNTKLVCDPVSPCPYPTECSNLWIGGVKKYKCAQFI</sequence>
<proteinExistence type="predicted"/>
<keyword evidence="3" id="KW-1185">Reference proteome</keyword>
<keyword evidence="1" id="KW-0732">Signal</keyword>